<dbReference type="GeneID" id="34565234"/>
<protein>
    <recommendedName>
        <fullName evidence="3">Peptidase C14 caspase domain-containing protein</fullName>
    </recommendedName>
</protein>
<feature type="region of interest" description="Disordered" evidence="2">
    <location>
        <begin position="696"/>
        <end position="726"/>
    </location>
</feature>
<dbReference type="GO" id="GO:0004197">
    <property type="term" value="F:cysteine-type endopeptidase activity"/>
    <property type="evidence" value="ECO:0007669"/>
    <property type="project" value="InterPro"/>
</dbReference>
<evidence type="ECO:0000256" key="2">
    <source>
        <dbReference type="SAM" id="MobiDB-lite"/>
    </source>
</evidence>
<gene>
    <name evidence="4" type="ORF">CORC01_12103</name>
</gene>
<comment type="caution">
    <text evidence="4">The sequence shown here is derived from an EMBL/GenBank/DDBJ whole genome shotgun (WGS) entry which is preliminary data.</text>
</comment>
<dbReference type="RefSeq" id="XP_022469761.1">
    <property type="nucleotide sequence ID" value="XM_022623724.1"/>
</dbReference>
<reference evidence="4 5" key="1">
    <citation type="submission" date="2016-09" db="EMBL/GenBank/DDBJ databases">
        <authorList>
            <person name="Capua I."/>
            <person name="De Benedictis P."/>
            <person name="Joannis T."/>
            <person name="Lombin L.H."/>
            <person name="Cattoli G."/>
        </authorList>
    </citation>
    <scope>NUCLEOTIDE SEQUENCE [LARGE SCALE GENOMIC DNA]</scope>
    <source>
        <strain evidence="4 5">IMI 309357</strain>
    </source>
</reference>
<dbReference type="EMBL" id="MJBS01000143">
    <property type="protein sequence ID" value="OHE92592.1"/>
    <property type="molecule type" value="Genomic_DNA"/>
</dbReference>
<dbReference type="InterPro" id="IPR011600">
    <property type="entry name" value="Pept_C14_caspase"/>
</dbReference>
<dbReference type="Gene3D" id="3.40.50.1460">
    <property type="match status" value="1"/>
</dbReference>
<dbReference type="PANTHER" id="PTHR48104">
    <property type="entry name" value="METACASPASE-4"/>
    <property type="match status" value="1"/>
</dbReference>
<sequence>MSTAIQSSASIQAPSPQKWALLIGVDHYTPGNKRGVIFKDLHGCVKDVKRVEEHLRKAGVCNISKLTATPSTISSDPLEPENLRPTYDNIKREFDRIRDNSEKGDLLYIHYSGHGISRKELQDKKPTGGDSFNGTALALMDVMAGGAYLTGYQVGAWIRQLVEGKRLRVCLILDCCFSGRGFRANLPSDYNFRTPGGCDTKYLSSDENADEVADTIESELGVKDDKSGNQVKDGGHRNAKVRRSWLSDPSGCTIITACEYNQKAGEWPFKIREGMSGVLTHWMLDLLSHSNLLEPPSYERIAQYVAFKIQNEMDKIQQTPVVLGDGFCEFFGHKKIDRKPSHSIKVVSQSKPDEKEYQMGIGAAQGVEVGDIYAVYPSWLRQTQASDVSQIRITRTSTFTSFGTIHKGLDISIKNGDLAVRESWTRNRLQRIRVKIDIDSQEPKSRRKSLVVLEGNLKKVLGQCLELGDSTGASQASSEIASFTVLVGTEVIEIRDGKNIHLDRVPKISVKDPEASWKVASILVHLSRLSNLRDHHGSVVPESLESVRFTFEPFDRKKDEILDKNTTGLYKARDGQEIRLRFRNVSASQNIHLAIFSFNATWGVEKFWPADGQPMQLVPPYERDSRAAKKQEVCRSLKVSIPPKAKPEDSNKVVDLYRAYIYQGELPTSWDEICLLDLPSNASEITKLGSEPLKPSLKKFKKHERGHETRNGKALDDSESESDEEVDRHWWVLDFRIQVGA</sequence>
<evidence type="ECO:0000313" key="5">
    <source>
        <dbReference type="Proteomes" id="UP000176998"/>
    </source>
</evidence>
<dbReference type="AlphaFoldDB" id="A0A1G4AU61"/>
<name>A0A1G4AU61_9PEZI</name>
<dbReference type="InterPro" id="IPR050452">
    <property type="entry name" value="Metacaspase"/>
</dbReference>
<feature type="domain" description="Peptidase C14 caspase" evidence="3">
    <location>
        <begin position="18"/>
        <end position="321"/>
    </location>
</feature>
<evidence type="ECO:0000256" key="1">
    <source>
        <dbReference type="ARBA" id="ARBA00009005"/>
    </source>
</evidence>
<proteinExistence type="inferred from homology"/>
<dbReference type="GO" id="GO:0006508">
    <property type="term" value="P:proteolysis"/>
    <property type="evidence" value="ECO:0007669"/>
    <property type="project" value="InterPro"/>
</dbReference>
<comment type="similarity">
    <text evidence="1">Belongs to the peptidase C14B family.</text>
</comment>
<feature type="compositionally biased region" description="Basic and acidic residues" evidence="2">
    <location>
        <begin position="705"/>
        <end position="716"/>
    </location>
</feature>
<keyword evidence="5" id="KW-1185">Reference proteome</keyword>
<dbReference type="GO" id="GO:0005737">
    <property type="term" value="C:cytoplasm"/>
    <property type="evidence" value="ECO:0007669"/>
    <property type="project" value="TreeGrafter"/>
</dbReference>
<evidence type="ECO:0000259" key="3">
    <source>
        <dbReference type="Pfam" id="PF00656"/>
    </source>
</evidence>
<dbReference type="OrthoDB" id="3223806at2759"/>
<evidence type="ECO:0000313" key="4">
    <source>
        <dbReference type="EMBL" id="OHE92592.1"/>
    </source>
</evidence>
<accession>A0A1G4AU61</accession>
<dbReference type="PANTHER" id="PTHR48104:SF30">
    <property type="entry name" value="METACASPASE-1"/>
    <property type="match status" value="1"/>
</dbReference>
<organism evidence="4 5">
    <name type="scientific">Colletotrichum orchidophilum</name>
    <dbReference type="NCBI Taxonomy" id="1209926"/>
    <lineage>
        <taxon>Eukaryota</taxon>
        <taxon>Fungi</taxon>
        <taxon>Dikarya</taxon>
        <taxon>Ascomycota</taxon>
        <taxon>Pezizomycotina</taxon>
        <taxon>Sordariomycetes</taxon>
        <taxon>Hypocreomycetidae</taxon>
        <taxon>Glomerellales</taxon>
        <taxon>Glomerellaceae</taxon>
        <taxon>Colletotrichum</taxon>
    </lineage>
</organism>
<dbReference type="Pfam" id="PF00656">
    <property type="entry name" value="Peptidase_C14"/>
    <property type="match status" value="1"/>
</dbReference>
<dbReference type="Proteomes" id="UP000176998">
    <property type="component" value="Unassembled WGS sequence"/>
</dbReference>